<name>A0A0T6AT75_9SCAR</name>
<dbReference type="PANTHER" id="PTHR46145:SF4">
    <property type="entry name" value="HEPARANASE"/>
    <property type="match status" value="1"/>
</dbReference>
<evidence type="ECO:0000313" key="2">
    <source>
        <dbReference type="Proteomes" id="UP000051574"/>
    </source>
</evidence>
<dbReference type="EMBL" id="LJIG01022854">
    <property type="protein sequence ID" value="KRT78376.1"/>
    <property type="molecule type" value="Genomic_DNA"/>
</dbReference>
<dbReference type="GO" id="GO:0031012">
    <property type="term" value="C:extracellular matrix"/>
    <property type="evidence" value="ECO:0007669"/>
    <property type="project" value="TreeGrafter"/>
</dbReference>
<dbReference type="Proteomes" id="UP000051574">
    <property type="component" value="Unassembled WGS sequence"/>
</dbReference>
<evidence type="ECO:0000313" key="1">
    <source>
        <dbReference type="EMBL" id="KRT78376.1"/>
    </source>
</evidence>
<dbReference type="AlphaFoldDB" id="A0A0T6AT75"/>
<gene>
    <name evidence="1" type="ORF">AMK59_6604</name>
</gene>
<dbReference type="GO" id="GO:0005615">
    <property type="term" value="C:extracellular space"/>
    <property type="evidence" value="ECO:0007669"/>
    <property type="project" value="TreeGrafter"/>
</dbReference>
<sequence length="105" mass="12401">MVYSKNWITEGYQFLNYIFFTEPNAYHYIFNYTVTPMQLAIDFATLRKILDKYPMYKNKLLVGPDITNPAPENGESIIYLKDFLVHNGGQSVDAITFHQYMIHFF</sequence>
<keyword evidence="2" id="KW-1185">Reference proteome</keyword>
<comment type="caution">
    <text evidence="1">The sequence shown here is derived from an EMBL/GenBank/DDBJ whole genome shotgun (WGS) entry which is preliminary data.</text>
</comment>
<reference evidence="1 2" key="1">
    <citation type="submission" date="2015-09" db="EMBL/GenBank/DDBJ databases">
        <title>Draft genome of the scarab beetle Oryctes borbonicus.</title>
        <authorList>
            <person name="Meyer J.M."/>
            <person name="Markov G.V."/>
            <person name="Baskaran P."/>
            <person name="Herrmann M."/>
            <person name="Sommer R.J."/>
            <person name="Roedelsperger C."/>
        </authorList>
    </citation>
    <scope>NUCLEOTIDE SEQUENCE [LARGE SCALE GENOMIC DNA]</scope>
    <source>
        <strain evidence="1">OB123</strain>
        <tissue evidence="1">Whole animal</tissue>
    </source>
</reference>
<accession>A0A0T6AT75</accession>
<proteinExistence type="predicted"/>
<protein>
    <recommendedName>
        <fullName evidence="3">Glycoside hydrolase</fullName>
    </recommendedName>
</protein>
<organism evidence="1 2">
    <name type="scientific">Oryctes borbonicus</name>
    <dbReference type="NCBI Taxonomy" id="1629725"/>
    <lineage>
        <taxon>Eukaryota</taxon>
        <taxon>Metazoa</taxon>
        <taxon>Ecdysozoa</taxon>
        <taxon>Arthropoda</taxon>
        <taxon>Hexapoda</taxon>
        <taxon>Insecta</taxon>
        <taxon>Pterygota</taxon>
        <taxon>Neoptera</taxon>
        <taxon>Endopterygota</taxon>
        <taxon>Coleoptera</taxon>
        <taxon>Polyphaga</taxon>
        <taxon>Scarabaeiformia</taxon>
        <taxon>Scarabaeidae</taxon>
        <taxon>Dynastinae</taxon>
        <taxon>Oryctes</taxon>
    </lineage>
</organism>
<evidence type="ECO:0008006" key="3">
    <source>
        <dbReference type="Google" id="ProtNLM"/>
    </source>
</evidence>
<dbReference type="PANTHER" id="PTHR46145">
    <property type="entry name" value="HEPARANASE"/>
    <property type="match status" value="1"/>
</dbReference>
<dbReference type="Gene3D" id="3.20.20.80">
    <property type="entry name" value="Glycosidases"/>
    <property type="match status" value="1"/>
</dbReference>
<dbReference type="OrthoDB" id="726732at2759"/>